<evidence type="ECO:0000313" key="17">
    <source>
        <dbReference type="EMBL" id="SCW46386.1"/>
    </source>
</evidence>
<evidence type="ECO:0000256" key="15">
    <source>
        <dbReference type="SAM" id="MobiDB-lite"/>
    </source>
</evidence>
<dbReference type="InterPro" id="IPR015422">
    <property type="entry name" value="PyrdxlP-dep_Trfase_small"/>
</dbReference>
<keyword evidence="10" id="KW-0664">Pyridoxine biosynthesis</keyword>
<evidence type="ECO:0000256" key="10">
    <source>
        <dbReference type="ARBA" id="ARBA00023096"/>
    </source>
</evidence>
<dbReference type="GO" id="GO:0006564">
    <property type="term" value="P:L-serine biosynthetic process"/>
    <property type="evidence" value="ECO:0007669"/>
    <property type="project" value="UniProtKB-KW"/>
</dbReference>
<comment type="similarity">
    <text evidence="3">Belongs to the class-V pyridoxal-phosphate-dependent aminotransferase family. SerC subfamily.</text>
</comment>
<comment type="cofactor">
    <cofactor evidence="1">
        <name>pyridoxal 5'-phosphate</name>
        <dbReference type="ChEBI" id="CHEBI:597326"/>
    </cofactor>
</comment>
<accession>A0A1G4QP35</accession>
<dbReference type="SUPFAM" id="SSF53383">
    <property type="entry name" value="PLP-dependent transferases"/>
    <property type="match status" value="1"/>
</dbReference>
<comment type="catalytic activity">
    <reaction evidence="13">
        <text>4-(phosphooxy)-L-threonine + 2-oxoglutarate = (R)-3-hydroxy-2-oxo-4-phosphooxybutanoate + L-glutamate</text>
        <dbReference type="Rhea" id="RHEA:16573"/>
        <dbReference type="ChEBI" id="CHEBI:16810"/>
        <dbReference type="ChEBI" id="CHEBI:29985"/>
        <dbReference type="ChEBI" id="CHEBI:58452"/>
        <dbReference type="ChEBI" id="CHEBI:58538"/>
        <dbReference type="EC" id="2.6.1.52"/>
    </reaction>
</comment>
<comment type="catalytic activity">
    <reaction evidence="14">
        <text>O-phospho-L-serine + 2-oxoglutarate = 3-phosphooxypyruvate + L-glutamate</text>
        <dbReference type="Rhea" id="RHEA:14329"/>
        <dbReference type="ChEBI" id="CHEBI:16810"/>
        <dbReference type="ChEBI" id="CHEBI:18110"/>
        <dbReference type="ChEBI" id="CHEBI:29985"/>
        <dbReference type="ChEBI" id="CHEBI:57524"/>
        <dbReference type="EC" id="2.6.1.52"/>
    </reaction>
</comment>
<evidence type="ECO:0000313" key="18">
    <source>
        <dbReference type="Proteomes" id="UP000199150"/>
    </source>
</evidence>
<evidence type="ECO:0000256" key="3">
    <source>
        <dbReference type="ARBA" id="ARBA00006904"/>
    </source>
</evidence>
<evidence type="ECO:0000256" key="12">
    <source>
        <dbReference type="ARBA" id="ARBA00031421"/>
    </source>
</evidence>
<evidence type="ECO:0000256" key="7">
    <source>
        <dbReference type="ARBA" id="ARBA00022605"/>
    </source>
</evidence>
<dbReference type="EMBL" id="FMTS01000001">
    <property type="protein sequence ID" value="SCW46386.1"/>
    <property type="molecule type" value="Genomic_DNA"/>
</dbReference>
<dbReference type="STRING" id="260084.SAMN02927928_1410"/>
<keyword evidence="8 17" id="KW-0808">Transferase</keyword>
<keyword evidence="18" id="KW-1185">Reference proteome</keyword>
<proteinExistence type="inferred from homology"/>
<dbReference type="GO" id="GO:0008453">
    <property type="term" value="F:alanine-glyoxylate transaminase activity"/>
    <property type="evidence" value="ECO:0007669"/>
    <property type="project" value="TreeGrafter"/>
</dbReference>
<evidence type="ECO:0000256" key="14">
    <source>
        <dbReference type="ARBA" id="ARBA00049007"/>
    </source>
</evidence>
<dbReference type="NCBIfam" id="TIGR01365">
    <property type="entry name" value="serC_2"/>
    <property type="match status" value="1"/>
</dbReference>
<sequence length="395" mass="43078">MSTFSANKPARAPERPWFSSGPTSKRPGWSVQALSGAPVGRSNRSKVTVGRLNQAIDLTRSILQIPADYQVLVMPASDTGAFEAAMWNLLGQHKVQLLAFESFGQLWADDAVTHLKLDCEVLSALYGQLPDLSKIDPEADLVFPWNGTTSGVRVPNSDFLNDHKGLVLCDATSAAFCMELPWEKLDVATFSFQKALGGEAGFGVLVLSPKALDRLNSWESGRPIPKVLRLKAKGPNNTQVADMKVIGGDAINTYSFLVIEDYLDALRWASLEGGLEGLINRCNHNFNVLREWVEATPWIDFVAEVPETRSTTSVCLKFVDPAVQSQPAEVQAKLAAKMASLLEIEGVAFDINGYRAAPPGLRIWCGCTVEADDIDSLLPWLEWAYAEALTALEVA</sequence>
<evidence type="ECO:0000256" key="4">
    <source>
        <dbReference type="ARBA" id="ARBA00013030"/>
    </source>
</evidence>
<keyword evidence="7" id="KW-0028">Amino-acid biosynthesis</keyword>
<evidence type="ECO:0000256" key="11">
    <source>
        <dbReference type="ARBA" id="ARBA00023299"/>
    </source>
</evidence>
<evidence type="ECO:0000256" key="2">
    <source>
        <dbReference type="ARBA" id="ARBA00005099"/>
    </source>
</evidence>
<dbReference type="InterPro" id="IPR006271">
    <property type="entry name" value="Pser_aminoTfrase_methanosarc"/>
</dbReference>
<name>A0A1G4QP35_9CAUL</name>
<dbReference type="Gene3D" id="3.40.640.10">
    <property type="entry name" value="Type I PLP-dependent aspartate aminotransferase-like (Major domain)"/>
    <property type="match status" value="1"/>
</dbReference>
<dbReference type="UniPathway" id="UPA00135">
    <property type="reaction ID" value="UER00197"/>
</dbReference>
<feature type="domain" description="Aminotransferase class V" evidence="16">
    <location>
        <begin position="133"/>
        <end position="222"/>
    </location>
</feature>
<dbReference type="InterPro" id="IPR000192">
    <property type="entry name" value="Aminotrans_V_dom"/>
</dbReference>
<evidence type="ECO:0000256" key="9">
    <source>
        <dbReference type="ARBA" id="ARBA00022898"/>
    </source>
</evidence>
<dbReference type="Proteomes" id="UP000199150">
    <property type="component" value="Unassembled WGS sequence"/>
</dbReference>
<evidence type="ECO:0000256" key="1">
    <source>
        <dbReference type="ARBA" id="ARBA00001933"/>
    </source>
</evidence>
<dbReference type="GO" id="GO:0004648">
    <property type="term" value="F:O-phospho-L-serine:2-oxoglutarate aminotransferase activity"/>
    <property type="evidence" value="ECO:0007669"/>
    <property type="project" value="UniProtKB-EC"/>
</dbReference>
<dbReference type="InterPro" id="IPR015421">
    <property type="entry name" value="PyrdxlP-dep_Trfase_major"/>
</dbReference>
<evidence type="ECO:0000256" key="6">
    <source>
        <dbReference type="ARBA" id="ARBA00022576"/>
    </source>
</evidence>
<dbReference type="PANTHER" id="PTHR21152:SF40">
    <property type="entry name" value="ALANINE--GLYOXYLATE AMINOTRANSFERASE"/>
    <property type="match status" value="1"/>
</dbReference>
<dbReference type="NCBIfam" id="NF002841">
    <property type="entry name" value="PRK03080.1-2"/>
    <property type="match status" value="1"/>
</dbReference>
<dbReference type="GO" id="GO:0008615">
    <property type="term" value="P:pyridoxine biosynthetic process"/>
    <property type="evidence" value="ECO:0007669"/>
    <property type="project" value="UniProtKB-KW"/>
</dbReference>
<keyword evidence="5" id="KW-0963">Cytoplasm</keyword>
<evidence type="ECO:0000256" key="13">
    <source>
        <dbReference type="ARBA" id="ARBA00047630"/>
    </source>
</evidence>
<dbReference type="AlphaFoldDB" id="A0A1G4QP35"/>
<comment type="pathway">
    <text evidence="2">Amino-acid biosynthesis; L-serine biosynthesis; L-serine from 3-phospho-D-glycerate: step 2/3.</text>
</comment>
<dbReference type="PIRSF" id="PIRSF000525">
    <property type="entry name" value="SerC"/>
    <property type="match status" value="1"/>
</dbReference>
<keyword evidence="9" id="KW-0663">Pyridoxal phosphate</keyword>
<dbReference type="Pfam" id="PF00266">
    <property type="entry name" value="Aminotran_5"/>
    <property type="match status" value="1"/>
</dbReference>
<dbReference type="InterPro" id="IPR022278">
    <property type="entry name" value="Pser_aminoTfrase"/>
</dbReference>
<evidence type="ECO:0000256" key="8">
    <source>
        <dbReference type="ARBA" id="ARBA00022679"/>
    </source>
</evidence>
<dbReference type="OrthoDB" id="9772439at2"/>
<evidence type="ECO:0000256" key="5">
    <source>
        <dbReference type="ARBA" id="ARBA00022490"/>
    </source>
</evidence>
<keyword evidence="11" id="KW-0718">Serine biosynthesis</keyword>
<protein>
    <recommendedName>
        <fullName evidence="4">phosphoserine transaminase</fullName>
        <ecNumber evidence="4">2.6.1.52</ecNumber>
    </recommendedName>
    <alternativeName>
        <fullName evidence="12">Phosphohydroxythreonine aminotransferase</fullName>
    </alternativeName>
</protein>
<keyword evidence="6 17" id="KW-0032">Aminotransferase</keyword>
<reference evidence="18" key="1">
    <citation type="submission" date="2016-10" db="EMBL/GenBank/DDBJ databases">
        <authorList>
            <person name="Varghese N."/>
            <person name="Submissions S."/>
        </authorList>
    </citation>
    <scope>NUCLEOTIDE SEQUENCE [LARGE SCALE GENOMIC DNA]</scope>
    <source>
        <strain evidence="18">CGMCC 1.3431</strain>
    </source>
</reference>
<dbReference type="GO" id="GO:0004760">
    <property type="term" value="F:L-serine-pyruvate transaminase activity"/>
    <property type="evidence" value="ECO:0007669"/>
    <property type="project" value="TreeGrafter"/>
</dbReference>
<evidence type="ECO:0000259" key="16">
    <source>
        <dbReference type="Pfam" id="PF00266"/>
    </source>
</evidence>
<dbReference type="Gene3D" id="3.90.1150.10">
    <property type="entry name" value="Aspartate Aminotransferase, domain 1"/>
    <property type="match status" value="1"/>
</dbReference>
<dbReference type="EC" id="2.6.1.52" evidence="4"/>
<dbReference type="RefSeq" id="WP_090645388.1">
    <property type="nucleotide sequence ID" value="NZ_CBCRYE010000001.1"/>
</dbReference>
<gene>
    <name evidence="17" type="ORF">SAMN02927928_1410</name>
</gene>
<organism evidence="17 18">
    <name type="scientific">Asticcacaulis taihuensis</name>
    <dbReference type="NCBI Taxonomy" id="260084"/>
    <lineage>
        <taxon>Bacteria</taxon>
        <taxon>Pseudomonadati</taxon>
        <taxon>Pseudomonadota</taxon>
        <taxon>Alphaproteobacteria</taxon>
        <taxon>Caulobacterales</taxon>
        <taxon>Caulobacteraceae</taxon>
        <taxon>Asticcacaulis</taxon>
    </lineage>
</organism>
<feature type="region of interest" description="Disordered" evidence="15">
    <location>
        <begin position="1"/>
        <end position="30"/>
    </location>
</feature>
<dbReference type="InterPro" id="IPR015424">
    <property type="entry name" value="PyrdxlP-dep_Trfase"/>
</dbReference>
<dbReference type="PANTHER" id="PTHR21152">
    <property type="entry name" value="AMINOTRANSFERASE CLASS V"/>
    <property type="match status" value="1"/>
</dbReference>
<dbReference type="GO" id="GO:0019265">
    <property type="term" value="P:glycine biosynthetic process, by transamination of glyoxylate"/>
    <property type="evidence" value="ECO:0007669"/>
    <property type="project" value="TreeGrafter"/>
</dbReference>